<dbReference type="InterPro" id="IPR001173">
    <property type="entry name" value="Glyco_trans_2-like"/>
</dbReference>
<dbReference type="CDD" id="cd02511">
    <property type="entry name" value="Beta4Glucosyltransferase"/>
    <property type="match status" value="1"/>
</dbReference>
<dbReference type="SUPFAM" id="SSF53448">
    <property type="entry name" value="Nucleotide-diphospho-sugar transferases"/>
    <property type="match status" value="1"/>
</dbReference>
<comment type="similarity">
    <text evidence="1">Belongs to the glycosyltransferase 2 family. WaaE/KdtX subfamily.</text>
</comment>
<dbReference type="OrthoDB" id="9815923at2"/>
<dbReference type="Proteomes" id="UP000198990">
    <property type="component" value="Unassembled WGS sequence"/>
</dbReference>
<sequence>MISAVILTYNEETILGKCLKALSFVDSILIFDSYSTDATLEIAKSFNATILQRKFDNYASQRNAALAAVPEDCDWIIMVDADEIVTPELKAEILEKTTNDSGVTMYRVRRKDMFQNKWIKQSSGYPTWFPRLFKNGTVTVEREINEEYSTTGEEALLKGHLIHYPFNKGMTWWFQKHNRYSEMEAIKMLEEMKNPVNYSSLFSKDPIVRRKAQKRLSYKIPFRPQFIFIAFYVLKGGFLNGKAGYTFCKLRKTYEYMIQVKIDELIVKE</sequence>
<dbReference type="InterPro" id="IPR029044">
    <property type="entry name" value="Nucleotide-diphossugar_trans"/>
</dbReference>
<dbReference type="RefSeq" id="WP_091622175.1">
    <property type="nucleotide sequence ID" value="NZ_FNZN01000003.1"/>
</dbReference>
<dbReference type="AlphaFoldDB" id="A0A1H7N9N6"/>
<evidence type="ECO:0000259" key="2">
    <source>
        <dbReference type="Pfam" id="PF00535"/>
    </source>
</evidence>
<name>A0A1H7N9N6_9FLAO</name>
<accession>A0A1H7N9N6</accession>
<dbReference type="Pfam" id="PF00535">
    <property type="entry name" value="Glycos_transf_2"/>
    <property type="match status" value="1"/>
</dbReference>
<dbReference type="EMBL" id="FNZN01000003">
    <property type="protein sequence ID" value="SEL19989.1"/>
    <property type="molecule type" value="Genomic_DNA"/>
</dbReference>
<evidence type="ECO:0000313" key="3">
    <source>
        <dbReference type="EMBL" id="SEL19989.1"/>
    </source>
</evidence>
<keyword evidence="3" id="KW-0808">Transferase</keyword>
<dbReference type="GO" id="GO:0016740">
    <property type="term" value="F:transferase activity"/>
    <property type="evidence" value="ECO:0007669"/>
    <property type="project" value="UniProtKB-KW"/>
</dbReference>
<evidence type="ECO:0000313" key="4">
    <source>
        <dbReference type="Proteomes" id="UP000198990"/>
    </source>
</evidence>
<evidence type="ECO:0000256" key="1">
    <source>
        <dbReference type="ARBA" id="ARBA00038494"/>
    </source>
</evidence>
<dbReference type="PANTHER" id="PTHR43630">
    <property type="entry name" value="POLY-BETA-1,6-N-ACETYL-D-GLUCOSAMINE SYNTHASE"/>
    <property type="match status" value="1"/>
</dbReference>
<gene>
    <name evidence="3" type="ORF">SAMN04488008_103115</name>
</gene>
<keyword evidence="4" id="KW-1185">Reference proteome</keyword>
<reference evidence="4" key="1">
    <citation type="submission" date="2016-10" db="EMBL/GenBank/DDBJ databases">
        <authorList>
            <person name="Varghese N."/>
            <person name="Submissions S."/>
        </authorList>
    </citation>
    <scope>NUCLEOTIDE SEQUENCE [LARGE SCALE GENOMIC DNA]</scope>
    <source>
        <strain evidence="4">DSM 16471</strain>
    </source>
</reference>
<proteinExistence type="inferred from homology"/>
<organism evidence="3 4">
    <name type="scientific">Maribacter orientalis</name>
    <dbReference type="NCBI Taxonomy" id="228957"/>
    <lineage>
        <taxon>Bacteria</taxon>
        <taxon>Pseudomonadati</taxon>
        <taxon>Bacteroidota</taxon>
        <taxon>Flavobacteriia</taxon>
        <taxon>Flavobacteriales</taxon>
        <taxon>Flavobacteriaceae</taxon>
        <taxon>Maribacter</taxon>
    </lineage>
</organism>
<dbReference type="Gene3D" id="3.90.550.10">
    <property type="entry name" value="Spore Coat Polysaccharide Biosynthesis Protein SpsA, Chain A"/>
    <property type="match status" value="1"/>
</dbReference>
<dbReference type="STRING" id="228957.SAMN04488008_103115"/>
<protein>
    <submittedName>
        <fullName evidence="3">Glycosyltransferase involved in cell wall bisynthesis</fullName>
    </submittedName>
</protein>
<dbReference type="PANTHER" id="PTHR43630:SF2">
    <property type="entry name" value="GLYCOSYLTRANSFERASE"/>
    <property type="match status" value="1"/>
</dbReference>
<feature type="domain" description="Glycosyltransferase 2-like" evidence="2">
    <location>
        <begin position="3"/>
        <end position="134"/>
    </location>
</feature>